<dbReference type="SUPFAM" id="SSF50978">
    <property type="entry name" value="WD40 repeat-like"/>
    <property type="match status" value="1"/>
</dbReference>
<evidence type="ECO:0000256" key="5">
    <source>
        <dbReference type="ARBA" id="ARBA00023163"/>
    </source>
</evidence>
<dbReference type="PANTHER" id="PTHR10253">
    <property type="entry name" value="POLYCOMB PROTEIN"/>
    <property type="match status" value="1"/>
</dbReference>
<dbReference type="PROSITE" id="PS50082">
    <property type="entry name" value="WD_REPEATS_2"/>
    <property type="match status" value="1"/>
</dbReference>
<dbReference type="OrthoDB" id="7318948at2759"/>
<accession>A0A814EGB6</accession>
<evidence type="ECO:0000256" key="4">
    <source>
        <dbReference type="ARBA" id="ARBA00023015"/>
    </source>
</evidence>
<sequence>MSSDEEEHEEISFECSRIITESHKQPIYGISICEQALPDENDQAVLFATCAINQICVYKYKRVNEKSTVHLIQSYVDSDEKEYFYDCKWTIFNNRPVIAAGGLRGVVRILDVGHQSHLKPLRHLGSVNQISFAKRQPFLMASACSNYTVSLWDAEAALCLAHYVGPDHHKQGVLAVDLNYEGTFIVSGGQDNIVCVWSTQEPEIHENLLIARRGPLFKEFRLSIPHRVHFSVFHSATIHQHYVDSVKWLSENIIVSKSADHVYCIWKFDAKKKESNILFRWHRSEGSDIIFDVRLGLSVTRKLMAIGRRDGSIFVWDTTILPVQPTVFTLRESKHLIRNLAFSYNGQILIAGNEIGQIFIWRHRKQT</sequence>
<comment type="caution">
    <text evidence="7">The sequence shown here is derived from an EMBL/GenBank/DDBJ whole genome shotgun (WGS) entry which is preliminary data.</text>
</comment>
<dbReference type="EMBL" id="CAJNOJ010000053">
    <property type="protein sequence ID" value="CAF0971913.1"/>
    <property type="molecule type" value="Genomic_DNA"/>
</dbReference>
<keyword evidence="5" id="KW-0804">Transcription</keyword>
<gene>
    <name evidence="7" type="ORF">EDS130_LOCUS13415</name>
    <name evidence="8" type="ORF">XAT740_LOCUS36578</name>
</gene>
<evidence type="ECO:0000313" key="10">
    <source>
        <dbReference type="Proteomes" id="UP000663852"/>
    </source>
</evidence>
<dbReference type="Proteomes" id="UP000663828">
    <property type="component" value="Unassembled WGS sequence"/>
</dbReference>
<keyword evidence="9" id="KW-1185">Reference proteome</keyword>
<dbReference type="Gene3D" id="2.130.10.10">
    <property type="entry name" value="YVTN repeat-like/Quinoprotein amine dehydrogenase"/>
    <property type="match status" value="1"/>
</dbReference>
<evidence type="ECO:0000256" key="6">
    <source>
        <dbReference type="PROSITE-ProRule" id="PRU00221"/>
    </source>
</evidence>
<feature type="repeat" description="WD" evidence="6">
    <location>
        <begin position="166"/>
        <end position="207"/>
    </location>
</feature>
<organism evidence="7 10">
    <name type="scientific">Adineta ricciae</name>
    <name type="common">Rotifer</name>
    <dbReference type="NCBI Taxonomy" id="249248"/>
    <lineage>
        <taxon>Eukaryota</taxon>
        <taxon>Metazoa</taxon>
        <taxon>Spiralia</taxon>
        <taxon>Gnathifera</taxon>
        <taxon>Rotifera</taxon>
        <taxon>Eurotatoria</taxon>
        <taxon>Bdelloidea</taxon>
        <taxon>Adinetida</taxon>
        <taxon>Adinetidae</taxon>
        <taxon>Adineta</taxon>
    </lineage>
</organism>
<evidence type="ECO:0000313" key="9">
    <source>
        <dbReference type="Proteomes" id="UP000663828"/>
    </source>
</evidence>
<dbReference type="InterPro" id="IPR036322">
    <property type="entry name" value="WD40_repeat_dom_sf"/>
</dbReference>
<dbReference type="PROSITE" id="PS50294">
    <property type="entry name" value="WD_REPEATS_REGION"/>
    <property type="match status" value="1"/>
</dbReference>
<proteinExistence type="inferred from homology"/>
<name>A0A814EGB6_ADIRI</name>
<comment type="similarity">
    <text evidence="1">Belongs to the WD repeat ESC family.</text>
</comment>
<evidence type="ECO:0000256" key="2">
    <source>
        <dbReference type="ARBA" id="ARBA00022574"/>
    </source>
</evidence>
<dbReference type="Pfam" id="PF00400">
    <property type="entry name" value="WD40"/>
    <property type="match status" value="1"/>
</dbReference>
<keyword evidence="2 6" id="KW-0853">WD repeat</keyword>
<evidence type="ECO:0000256" key="1">
    <source>
        <dbReference type="ARBA" id="ARBA00008075"/>
    </source>
</evidence>
<evidence type="ECO:0000313" key="7">
    <source>
        <dbReference type="EMBL" id="CAF0971913.1"/>
    </source>
</evidence>
<dbReference type="EMBL" id="CAJNOR010003766">
    <property type="protein sequence ID" value="CAF1445724.1"/>
    <property type="molecule type" value="Genomic_DNA"/>
</dbReference>
<reference evidence="7" key="1">
    <citation type="submission" date="2021-02" db="EMBL/GenBank/DDBJ databases">
        <authorList>
            <person name="Nowell W R."/>
        </authorList>
    </citation>
    <scope>NUCLEOTIDE SEQUENCE</scope>
</reference>
<dbReference type="InterPro" id="IPR051243">
    <property type="entry name" value="PcG_WD-repeat"/>
</dbReference>
<keyword evidence="4" id="KW-0805">Transcription regulation</keyword>
<evidence type="ECO:0000256" key="3">
    <source>
        <dbReference type="ARBA" id="ARBA00022737"/>
    </source>
</evidence>
<protein>
    <submittedName>
        <fullName evidence="7">Uncharacterized protein</fullName>
    </submittedName>
</protein>
<keyword evidence="3" id="KW-0677">Repeat</keyword>
<dbReference type="InterPro" id="IPR015943">
    <property type="entry name" value="WD40/YVTN_repeat-like_dom_sf"/>
</dbReference>
<dbReference type="AlphaFoldDB" id="A0A814EGB6"/>
<dbReference type="Proteomes" id="UP000663852">
    <property type="component" value="Unassembled WGS sequence"/>
</dbReference>
<evidence type="ECO:0000313" key="8">
    <source>
        <dbReference type="EMBL" id="CAF1445724.1"/>
    </source>
</evidence>
<dbReference type="InterPro" id="IPR001680">
    <property type="entry name" value="WD40_rpt"/>
</dbReference>
<dbReference type="SMART" id="SM00320">
    <property type="entry name" value="WD40"/>
    <property type="match status" value="7"/>
</dbReference>